<dbReference type="GO" id="GO:0008270">
    <property type="term" value="F:zinc ion binding"/>
    <property type="evidence" value="ECO:0007669"/>
    <property type="project" value="InterPro"/>
</dbReference>
<dbReference type="Pfam" id="PF24990">
    <property type="entry name" value="PAS_13"/>
    <property type="match status" value="1"/>
</dbReference>
<evidence type="ECO:0000256" key="7">
    <source>
        <dbReference type="ARBA" id="ARBA00023125"/>
    </source>
</evidence>
<dbReference type="EMBL" id="JAQQPM010000008">
    <property type="protein sequence ID" value="KAK2074678.1"/>
    <property type="molecule type" value="Genomic_DNA"/>
</dbReference>
<evidence type="ECO:0000256" key="3">
    <source>
        <dbReference type="ARBA" id="ARBA00022432"/>
    </source>
</evidence>
<feature type="compositionally biased region" description="Polar residues" evidence="10">
    <location>
        <begin position="537"/>
        <end position="552"/>
    </location>
</feature>
<dbReference type="InterPro" id="IPR036864">
    <property type="entry name" value="Zn2-C6_fun-type_DNA-bd_sf"/>
</dbReference>
<dbReference type="CDD" id="cd00067">
    <property type="entry name" value="GAL4"/>
    <property type="match status" value="1"/>
</dbReference>
<evidence type="ECO:0000259" key="11">
    <source>
        <dbReference type="PROSITE" id="PS50048"/>
    </source>
</evidence>
<feature type="region of interest" description="Disordered" evidence="10">
    <location>
        <begin position="1"/>
        <end position="47"/>
    </location>
</feature>
<name>A0AAD9IBG5_9PEZI</name>
<keyword evidence="13" id="KW-1185">Reference proteome</keyword>
<evidence type="ECO:0000256" key="2">
    <source>
        <dbReference type="ARBA" id="ARBA00010855"/>
    </source>
</evidence>
<evidence type="ECO:0000256" key="5">
    <source>
        <dbReference type="ARBA" id="ARBA00022833"/>
    </source>
</evidence>
<dbReference type="PROSITE" id="PS50048">
    <property type="entry name" value="ZN2_CY6_FUNGAL_2"/>
    <property type="match status" value="1"/>
</dbReference>
<dbReference type="GO" id="GO:0000981">
    <property type="term" value="F:DNA-binding transcription factor activity, RNA polymerase II-specific"/>
    <property type="evidence" value="ECO:0007669"/>
    <property type="project" value="InterPro"/>
</dbReference>
<keyword evidence="3" id="KW-0312">Gluconeogenesis</keyword>
<dbReference type="AlphaFoldDB" id="A0AAD9IBG5"/>
<evidence type="ECO:0000313" key="12">
    <source>
        <dbReference type="EMBL" id="KAK2074678.1"/>
    </source>
</evidence>
<feature type="domain" description="Zn(2)-C6 fungal-type" evidence="11">
    <location>
        <begin position="55"/>
        <end position="84"/>
    </location>
</feature>
<feature type="compositionally biased region" description="Polar residues" evidence="10">
    <location>
        <begin position="273"/>
        <end position="290"/>
    </location>
</feature>
<feature type="compositionally biased region" description="Basic and acidic residues" evidence="10">
    <location>
        <begin position="12"/>
        <end position="24"/>
    </location>
</feature>
<evidence type="ECO:0000256" key="10">
    <source>
        <dbReference type="SAM" id="MobiDB-lite"/>
    </source>
</evidence>
<dbReference type="GO" id="GO:0006094">
    <property type="term" value="P:gluconeogenesis"/>
    <property type="evidence" value="ECO:0007669"/>
    <property type="project" value="UniProtKB-KW"/>
</dbReference>
<gene>
    <name evidence="12" type="ORF">P8C59_008866</name>
</gene>
<proteinExistence type="inferred from homology"/>
<dbReference type="PANTHER" id="PTHR47659">
    <property type="entry name" value="ZN(II)2CYS6 TRANSCRIPTION FACTOR (EUROFUNG)-RELATED"/>
    <property type="match status" value="1"/>
</dbReference>
<feature type="region of interest" description="Disordered" evidence="10">
    <location>
        <begin position="537"/>
        <end position="561"/>
    </location>
</feature>
<keyword evidence="7" id="KW-0238">DNA-binding</keyword>
<protein>
    <recommendedName>
        <fullName evidence="11">Zn(2)-C6 fungal-type domain-containing protein</fullName>
    </recommendedName>
</protein>
<keyword evidence="4" id="KW-0479">Metal-binding</keyword>
<dbReference type="GO" id="GO:0000977">
    <property type="term" value="F:RNA polymerase II transcription regulatory region sequence-specific DNA binding"/>
    <property type="evidence" value="ECO:0007669"/>
    <property type="project" value="TreeGrafter"/>
</dbReference>
<dbReference type="GO" id="GO:0009267">
    <property type="term" value="P:cellular response to starvation"/>
    <property type="evidence" value="ECO:0007669"/>
    <property type="project" value="TreeGrafter"/>
</dbReference>
<evidence type="ECO:0000256" key="6">
    <source>
        <dbReference type="ARBA" id="ARBA00023015"/>
    </source>
</evidence>
<sequence>MSESDNEFDDHDPDHDHKYEDDKMVGQSASANGEVKKKYDPKDPLRPRRKKARRACYACQRAHLTCGDERPCQRCIKRGLGDACQDGVRKKAKYLHDAPVEALRPVLGPNFHSNTQPFSVPGIRQSPVSSNFQGPNNAQLGGLAVPHMSADGPDFAAFFDPNNPALFNFNMDGLSFGSQYGAMEWGILGHMSSGAAETPPARDPSMSQQGAGNASFGPAGPFGNGVGPFDTKVYENNLMGDLLGLDQHQNGLYSQGNLQHGLPHAYAIAAGPQSLQSPSTTETNSPQPTTHGYDASPTTAGFAIASGPPGNKQPAAPPQRNRKSGNPGKLGPHAMLGKRQRDPSYIYDTVKDPFPYVKSFHKLTEVVKARLSSAKTLRIAKSLASIRPSMISCTRTLNRQDLVFMEKSFQRALFEYEEFTHQCSSPTLICRRTGEVAGVNKEFSAVTGWPKQVLLGKEPNLNVNTGAASLTTPGMRNVNTEAGRRALGDGELRPVFLAELLDEDSVIEFYEDFSHLAFNDSRGTVTRTGRLLKYRTQESLNASQPGNPSQESPPKDSKRSILSSRVAKIDGEHGISRLEKDGKLDCTYTWTIKRDTFDIPMMIVMNFLPRNSGMLAV</sequence>
<keyword evidence="5" id="KW-0862">Zinc</keyword>
<comment type="subcellular location">
    <subcellularLocation>
        <location evidence="1">Nucleus</location>
    </subcellularLocation>
</comment>
<keyword evidence="9" id="KW-0539">Nucleus</keyword>
<dbReference type="InterPro" id="IPR001138">
    <property type="entry name" value="Zn2Cys6_DnaBD"/>
</dbReference>
<dbReference type="SMART" id="SM00066">
    <property type="entry name" value="GAL4"/>
    <property type="match status" value="1"/>
</dbReference>
<dbReference type="PANTHER" id="PTHR47659:SF1">
    <property type="entry name" value="TRANSCRIPTION ACTIVATOR OF GLUCONEOGENESIS ERT1"/>
    <property type="match status" value="1"/>
</dbReference>
<dbReference type="SUPFAM" id="SSF57701">
    <property type="entry name" value="Zn2/Cys6 DNA-binding domain"/>
    <property type="match status" value="1"/>
</dbReference>
<accession>A0AAD9IBG5</accession>
<comment type="caution">
    <text evidence="12">The sequence shown here is derived from an EMBL/GenBank/DDBJ whole genome shotgun (WGS) entry which is preliminary data.</text>
</comment>
<comment type="similarity">
    <text evidence="2">Belongs to the ERT1/acuK family.</text>
</comment>
<dbReference type="Proteomes" id="UP001217918">
    <property type="component" value="Unassembled WGS sequence"/>
</dbReference>
<keyword evidence="8" id="KW-0804">Transcription</keyword>
<dbReference type="GO" id="GO:0005634">
    <property type="term" value="C:nucleus"/>
    <property type="evidence" value="ECO:0007669"/>
    <property type="project" value="UniProtKB-SubCell"/>
</dbReference>
<evidence type="ECO:0000256" key="4">
    <source>
        <dbReference type="ARBA" id="ARBA00022723"/>
    </source>
</evidence>
<evidence type="ECO:0000256" key="8">
    <source>
        <dbReference type="ARBA" id="ARBA00023163"/>
    </source>
</evidence>
<feature type="compositionally biased region" description="Acidic residues" evidence="10">
    <location>
        <begin position="1"/>
        <end position="11"/>
    </location>
</feature>
<feature type="region of interest" description="Disordered" evidence="10">
    <location>
        <begin position="194"/>
        <end position="219"/>
    </location>
</feature>
<keyword evidence="6" id="KW-0805">Transcription regulation</keyword>
<dbReference type="InterPro" id="IPR050335">
    <property type="entry name" value="ERT1_acuK_gluconeogen_tf"/>
</dbReference>
<feature type="region of interest" description="Disordered" evidence="10">
    <location>
        <begin position="273"/>
        <end position="338"/>
    </location>
</feature>
<dbReference type="InterPro" id="IPR056751">
    <property type="entry name" value="PAS_13"/>
</dbReference>
<organism evidence="12 13">
    <name type="scientific">Phyllachora maydis</name>
    <dbReference type="NCBI Taxonomy" id="1825666"/>
    <lineage>
        <taxon>Eukaryota</taxon>
        <taxon>Fungi</taxon>
        <taxon>Dikarya</taxon>
        <taxon>Ascomycota</taxon>
        <taxon>Pezizomycotina</taxon>
        <taxon>Sordariomycetes</taxon>
        <taxon>Sordariomycetidae</taxon>
        <taxon>Phyllachorales</taxon>
        <taxon>Phyllachoraceae</taxon>
        <taxon>Phyllachora</taxon>
    </lineage>
</organism>
<evidence type="ECO:0000313" key="13">
    <source>
        <dbReference type="Proteomes" id="UP001217918"/>
    </source>
</evidence>
<evidence type="ECO:0000256" key="9">
    <source>
        <dbReference type="ARBA" id="ARBA00023242"/>
    </source>
</evidence>
<reference evidence="12" key="1">
    <citation type="journal article" date="2023" name="Mol. Plant Microbe Interact.">
        <title>Elucidating the Obligate Nature and Biological Capacity of an Invasive Fungal Corn Pathogen.</title>
        <authorList>
            <person name="MacCready J.S."/>
            <person name="Roggenkamp E.M."/>
            <person name="Gdanetz K."/>
            <person name="Chilvers M.I."/>
        </authorList>
    </citation>
    <scope>NUCLEOTIDE SEQUENCE</scope>
    <source>
        <strain evidence="12">PM02</strain>
    </source>
</reference>
<evidence type="ECO:0000256" key="1">
    <source>
        <dbReference type="ARBA" id="ARBA00004123"/>
    </source>
</evidence>
<feature type="compositionally biased region" description="Basic and acidic residues" evidence="10">
    <location>
        <begin position="34"/>
        <end position="46"/>
    </location>
</feature>